<comment type="caution">
    <text evidence="3">The sequence shown here is derived from an EMBL/GenBank/DDBJ whole genome shotgun (WGS) entry which is preliminary data.</text>
</comment>
<evidence type="ECO:0000256" key="1">
    <source>
        <dbReference type="SAM" id="MobiDB-lite"/>
    </source>
</evidence>
<feature type="region of interest" description="Disordered" evidence="1">
    <location>
        <begin position="232"/>
        <end position="264"/>
    </location>
</feature>
<gene>
    <name evidence="3" type="ORF">RFI_24147</name>
</gene>
<accession>X6MH54</accession>
<keyword evidence="2" id="KW-0812">Transmembrane</keyword>
<keyword evidence="2" id="KW-1133">Transmembrane helix</keyword>
<proteinExistence type="predicted"/>
<dbReference type="Proteomes" id="UP000023152">
    <property type="component" value="Unassembled WGS sequence"/>
</dbReference>
<dbReference type="AlphaFoldDB" id="X6MH54"/>
<protein>
    <submittedName>
        <fullName evidence="3">Putative ER biogenesis protein</fullName>
    </submittedName>
</protein>
<sequence length="309" mass="36590">MAYYFYFFLSKKINIQKKKKNKIQNFFFFWRKQKGVITISISKLTTLGEEEKNWNIVIGVLDNCDSKMDWSSGGIPEKKKCLMSMHPHQYRVSKRQEEMLETSSEKEGVHSGTTRRYKLLLLCCIMACVSTSFLLYHIVFEKEPMEIKSGRSPSIVLTSWSDVNKDTLESRVSKIDANANKNKNINMNMNLNMNMKQKQEPTIVKRNKTMKMILVSQEQMKDQEEKTKQLTQQLKKKEEKEEERKIDDRNEKNTTEKRLNETSAKGKKNVFMIYEERQRDREKQRTIGHSTIVTKYYFKHSFNPCITIL</sequence>
<keyword evidence="4" id="KW-1185">Reference proteome</keyword>
<evidence type="ECO:0000313" key="4">
    <source>
        <dbReference type="Proteomes" id="UP000023152"/>
    </source>
</evidence>
<keyword evidence="2" id="KW-0472">Membrane</keyword>
<feature type="compositionally biased region" description="Basic and acidic residues" evidence="1">
    <location>
        <begin position="235"/>
        <end position="260"/>
    </location>
</feature>
<evidence type="ECO:0000313" key="3">
    <source>
        <dbReference type="EMBL" id="ETO13229.1"/>
    </source>
</evidence>
<evidence type="ECO:0000256" key="2">
    <source>
        <dbReference type="SAM" id="Phobius"/>
    </source>
</evidence>
<feature type="transmembrane region" description="Helical" evidence="2">
    <location>
        <begin position="119"/>
        <end position="139"/>
    </location>
</feature>
<feature type="non-terminal residue" evidence="3">
    <location>
        <position position="309"/>
    </location>
</feature>
<name>X6MH54_RETFI</name>
<reference evidence="3 4" key="1">
    <citation type="journal article" date="2013" name="Curr. Biol.">
        <title>The Genome of the Foraminiferan Reticulomyxa filosa.</title>
        <authorList>
            <person name="Glockner G."/>
            <person name="Hulsmann N."/>
            <person name="Schleicher M."/>
            <person name="Noegel A.A."/>
            <person name="Eichinger L."/>
            <person name="Gallinger C."/>
            <person name="Pawlowski J."/>
            <person name="Sierra R."/>
            <person name="Euteneuer U."/>
            <person name="Pillet L."/>
            <person name="Moustafa A."/>
            <person name="Platzer M."/>
            <person name="Groth M."/>
            <person name="Szafranski K."/>
            <person name="Schliwa M."/>
        </authorList>
    </citation>
    <scope>NUCLEOTIDE SEQUENCE [LARGE SCALE GENOMIC DNA]</scope>
</reference>
<dbReference type="EMBL" id="ASPP01020729">
    <property type="protein sequence ID" value="ETO13229.1"/>
    <property type="molecule type" value="Genomic_DNA"/>
</dbReference>
<organism evidence="3 4">
    <name type="scientific">Reticulomyxa filosa</name>
    <dbReference type="NCBI Taxonomy" id="46433"/>
    <lineage>
        <taxon>Eukaryota</taxon>
        <taxon>Sar</taxon>
        <taxon>Rhizaria</taxon>
        <taxon>Retaria</taxon>
        <taxon>Foraminifera</taxon>
        <taxon>Monothalamids</taxon>
        <taxon>Reticulomyxidae</taxon>
        <taxon>Reticulomyxa</taxon>
    </lineage>
</organism>